<accession>A0A399D557</accession>
<comment type="subunit">
    <text evidence="5">Monomer.</text>
</comment>
<protein>
    <recommendedName>
        <fullName evidence="7 11">Aldose 1-epimerase</fullName>
        <ecNumber evidence="6 11">5.1.3.3</ecNumber>
    </recommendedName>
</protein>
<comment type="similarity">
    <text evidence="4 11">Belongs to the aldose epimerase family.</text>
</comment>
<dbReference type="GO" id="GO:0004034">
    <property type="term" value="F:aldose 1-epimerase activity"/>
    <property type="evidence" value="ECO:0007669"/>
    <property type="project" value="UniProtKB-EC"/>
</dbReference>
<feature type="binding site" evidence="14">
    <location>
        <begin position="86"/>
        <end position="87"/>
    </location>
    <ligand>
        <name>beta-D-galactose</name>
        <dbReference type="ChEBI" id="CHEBI:27667"/>
    </ligand>
</feature>
<dbReference type="EC" id="5.1.3.3" evidence="6 11"/>
<evidence type="ECO:0000256" key="6">
    <source>
        <dbReference type="ARBA" id="ARBA00013185"/>
    </source>
</evidence>
<evidence type="ECO:0000256" key="13">
    <source>
        <dbReference type="PIRSR" id="PIRSR005096-2"/>
    </source>
</evidence>
<feature type="active site" description="Proton donor" evidence="12">
    <location>
        <position position="186"/>
    </location>
</feature>
<dbReference type="SUPFAM" id="SSF74650">
    <property type="entry name" value="Galactose mutarotase-like"/>
    <property type="match status" value="1"/>
</dbReference>
<organism evidence="15 16">
    <name type="scientific">Mariniphaga sediminis</name>
    <dbReference type="NCBI Taxonomy" id="1628158"/>
    <lineage>
        <taxon>Bacteria</taxon>
        <taxon>Pseudomonadati</taxon>
        <taxon>Bacteroidota</taxon>
        <taxon>Bacteroidia</taxon>
        <taxon>Marinilabiliales</taxon>
        <taxon>Prolixibacteraceae</taxon>
        <taxon>Mariniphaga</taxon>
    </lineage>
</organism>
<comment type="pathway">
    <text evidence="3 11">Carbohydrate metabolism; hexose metabolism.</text>
</comment>
<sequence>MMNARTTVFGKLPNGKETQLFTLTNDKGLTVKITNYGCTITSIEQPGKNGESDNLVCGFDKLEDYLSDEYLGSYPYFGTIIGRFGNRIANGHLEVEGKTYQMAVNNGPNHLHGGITGFDKRLWEAQTFQTDDAVGVELSYLSPHLEENYPGNLKVMCIYSLNNKNELGIEYIAETDQATVVNLTNHTYFNLTGGKENILNHELKLAAKKITEFVEQIPTGKILPVEGTPFDFSEFKTFARDLNQLPTGYDDNFVLDNEAGELKFTGTLREKSSARQVDVFTTQPGMQLYTGYWIPELTIGGKKKFGSYAGVALETQHYPDSVHHPHFPTTLLKPGETYNEKTVYRFSSE</sequence>
<feature type="active site" description="Proton acceptor" evidence="12">
    <location>
        <position position="314"/>
    </location>
</feature>
<comment type="cofactor">
    <cofactor evidence="2">
        <name>Ca(2+)</name>
        <dbReference type="ChEBI" id="CHEBI:29108"/>
    </cofactor>
</comment>
<dbReference type="InterPro" id="IPR014718">
    <property type="entry name" value="GH-type_carb-bd"/>
</dbReference>
<feature type="binding site" evidence="13">
    <location>
        <position position="250"/>
    </location>
    <ligand>
        <name>beta-D-galactose</name>
        <dbReference type="ChEBI" id="CHEBI:27667"/>
    </ligand>
</feature>
<evidence type="ECO:0000256" key="14">
    <source>
        <dbReference type="PIRSR" id="PIRSR005096-3"/>
    </source>
</evidence>
<comment type="catalytic activity">
    <reaction evidence="1 11">
        <text>alpha-D-glucose = beta-D-glucose</text>
        <dbReference type="Rhea" id="RHEA:10264"/>
        <dbReference type="ChEBI" id="CHEBI:15903"/>
        <dbReference type="ChEBI" id="CHEBI:17925"/>
        <dbReference type="EC" id="5.1.3.3"/>
    </reaction>
</comment>
<evidence type="ECO:0000313" key="16">
    <source>
        <dbReference type="Proteomes" id="UP000266441"/>
    </source>
</evidence>
<evidence type="ECO:0000256" key="8">
    <source>
        <dbReference type="ARBA" id="ARBA00022837"/>
    </source>
</evidence>
<proteinExistence type="inferred from homology"/>
<evidence type="ECO:0000256" key="4">
    <source>
        <dbReference type="ARBA" id="ARBA00006206"/>
    </source>
</evidence>
<dbReference type="GO" id="GO:0033499">
    <property type="term" value="P:galactose catabolic process via UDP-galactose, Leloir pathway"/>
    <property type="evidence" value="ECO:0007669"/>
    <property type="project" value="TreeGrafter"/>
</dbReference>
<keyword evidence="10 11" id="KW-0119">Carbohydrate metabolism</keyword>
<name>A0A399D557_9BACT</name>
<dbReference type="Gene3D" id="2.70.98.10">
    <property type="match status" value="1"/>
</dbReference>
<evidence type="ECO:0000256" key="10">
    <source>
        <dbReference type="ARBA" id="ARBA00023277"/>
    </source>
</evidence>
<keyword evidence="9 11" id="KW-0413">Isomerase</keyword>
<dbReference type="EMBL" id="QWET01000001">
    <property type="protein sequence ID" value="RIH67024.1"/>
    <property type="molecule type" value="Genomic_DNA"/>
</dbReference>
<evidence type="ECO:0000256" key="9">
    <source>
        <dbReference type="ARBA" id="ARBA00023235"/>
    </source>
</evidence>
<dbReference type="CDD" id="cd09019">
    <property type="entry name" value="galactose_mutarotase_like"/>
    <property type="match status" value="1"/>
</dbReference>
<dbReference type="Pfam" id="PF01263">
    <property type="entry name" value="Aldose_epim"/>
    <property type="match status" value="1"/>
</dbReference>
<dbReference type="GO" id="GO:0030246">
    <property type="term" value="F:carbohydrate binding"/>
    <property type="evidence" value="ECO:0007669"/>
    <property type="project" value="InterPro"/>
</dbReference>
<dbReference type="InterPro" id="IPR018052">
    <property type="entry name" value="Ald1_epimerase_CS"/>
</dbReference>
<dbReference type="PANTHER" id="PTHR10091:SF0">
    <property type="entry name" value="GALACTOSE MUTAROTASE"/>
    <property type="match status" value="1"/>
</dbReference>
<dbReference type="PIRSF" id="PIRSF005096">
    <property type="entry name" value="GALM"/>
    <property type="match status" value="1"/>
</dbReference>
<evidence type="ECO:0000256" key="3">
    <source>
        <dbReference type="ARBA" id="ARBA00005028"/>
    </source>
</evidence>
<gene>
    <name evidence="15" type="ORF">D1164_00905</name>
</gene>
<dbReference type="PROSITE" id="PS00545">
    <property type="entry name" value="ALDOSE_1_EPIMERASE"/>
    <property type="match status" value="1"/>
</dbReference>
<evidence type="ECO:0000256" key="7">
    <source>
        <dbReference type="ARBA" id="ARBA00014165"/>
    </source>
</evidence>
<comment type="caution">
    <text evidence="15">The sequence shown here is derived from an EMBL/GenBank/DDBJ whole genome shotgun (WGS) entry which is preliminary data.</text>
</comment>
<evidence type="ECO:0000256" key="11">
    <source>
        <dbReference type="PIRNR" id="PIRNR005096"/>
    </source>
</evidence>
<dbReference type="InterPro" id="IPR015443">
    <property type="entry name" value="Aldose_1-epimerase"/>
</dbReference>
<dbReference type="Proteomes" id="UP000266441">
    <property type="component" value="Unassembled WGS sequence"/>
</dbReference>
<dbReference type="GO" id="GO:0006006">
    <property type="term" value="P:glucose metabolic process"/>
    <property type="evidence" value="ECO:0007669"/>
    <property type="project" value="TreeGrafter"/>
</dbReference>
<dbReference type="InterPro" id="IPR047215">
    <property type="entry name" value="Galactose_mutarotase-like"/>
</dbReference>
<keyword evidence="8" id="KW-0106">Calcium</keyword>
<dbReference type="AlphaFoldDB" id="A0A399D557"/>
<dbReference type="PANTHER" id="PTHR10091">
    <property type="entry name" value="ALDOSE-1-EPIMERASE"/>
    <property type="match status" value="1"/>
</dbReference>
<evidence type="ECO:0000256" key="1">
    <source>
        <dbReference type="ARBA" id="ARBA00001614"/>
    </source>
</evidence>
<keyword evidence="16" id="KW-1185">Reference proteome</keyword>
<dbReference type="InterPro" id="IPR011013">
    <property type="entry name" value="Gal_mutarotase_sf_dom"/>
</dbReference>
<dbReference type="NCBIfam" id="NF008277">
    <property type="entry name" value="PRK11055.1"/>
    <property type="match status" value="1"/>
</dbReference>
<evidence type="ECO:0000313" key="15">
    <source>
        <dbReference type="EMBL" id="RIH67024.1"/>
    </source>
</evidence>
<evidence type="ECO:0000256" key="12">
    <source>
        <dbReference type="PIRSR" id="PIRSR005096-1"/>
    </source>
</evidence>
<reference evidence="15 16" key="1">
    <citation type="journal article" date="2015" name="Int. J. Syst. Evol. Microbiol.">
        <title>Mariniphaga sediminis sp. nov., isolated from coastal sediment.</title>
        <authorList>
            <person name="Wang F.Q."/>
            <person name="Shen Q.Y."/>
            <person name="Chen G.J."/>
            <person name="Du Z.J."/>
        </authorList>
    </citation>
    <scope>NUCLEOTIDE SEQUENCE [LARGE SCALE GENOMIC DNA]</scope>
    <source>
        <strain evidence="15 16">SY21</strain>
    </source>
</reference>
<evidence type="ECO:0000256" key="2">
    <source>
        <dbReference type="ARBA" id="ARBA00001913"/>
    </source>
</evidence>
<evidence type="ECO:0000256" key="5">
    <source>
        <dbReference type="ARBA" id="ARBA00011245"/>
    </source>
</evidence>
<feature type="binding site" evidence="14">
    <location>
        <begin position="186"/>
        <end position="188"/>
    </location>
    <ligand>
        <name>beta-D-galactose</name>
        <dbReference type="ChEBI" id="CHEBI:27667"/>
    </ligand>
</feature>
<dbReference type="InterPro" id="IPR008183">
    <property type="entry name" value="Aldose_1/G6P_1-epimerase"/>
</dbReference>
<dbReference type="UniPathway" id="UPA00242"/>
<dbReference type="OrthoDB" id="9779408at2"/>